<dbReference type="Pfam" id="PF03171">
    <property type="entry name" value="2OG-FeII_Oxy"/>
    <property type="match status" value="1"/>
</dbReference>
<protein>
    <recommendedName>
        <fullName evidence="7">Fe2OG dioxygenase domain-containing protein</fullName>
    </recommendedName>
</protein>
<evidence type="ECO:0000256" key="1">
    <source>
        <dbReference type="ARBA" id="ARBA00022723"/>
    </source>
</evidence>
<keyword evidence="2" id="KW-0408">Iron</keyword>
<dbReference type="Gene3D" id="2.60.120.330">
    <property type="entry name" value="B-lactam Antibiotic, Isopenicillin N Synthase, Chain"/>
    <property type="match status" value="2"/>
</dbReference>
<sequence>MGVNAEFQVPVIEFRTSSSDLERGTKGWHHFCERVREACENYGCFQVVYEGVSRKVRDDTFCAVKQLVDEVPLERKQRMLIQSLTMASSDHAVTHLCTKAMESTRPPTMTVWKALLNLCGLMVTPIFDEGAEQHDLAPPPGWESGQGLHSHSDKPVSTIICDDLVSGLEIEVGDGQWIKLSSSPSSFFFVVGDPLLAWSNGRMKAVNHRVTMSGDKDRFL</sequence>
<name>A0A6A3BXP4_HIBSY</name>
<keyword evidence="6" id="KW-1185">Reference proteome</keyword>
<dbReference type="Pfam" id="PF14226">
    <property type="entry name" value="DIOX_N"/>
    <property type="match status" value="1"/>
</dbReference>
<reference evidence="5" key="1">
    <citation type="submission" date="2019-09" db="EMBL/GenBank/DDBJ databases">
        <title>Draft genome information of white flower Hibiscus syriacus.</title>
        <authorList>
            <person name="Kim Y.-M."/>
        </authorList>
    </citation>
    <scope>NUCLEOTIDE SEQUENCE [LARGE SCALE GENOMIC DNA]</scope>
    <source>
        <strain evidence="5">YM2019G1</strain>
    </source>
</reference>
<evidence type="ECO:0000259" key="3">
    <source>
        <dbReference type="Pfam" id="PF03171"/>
    </source>
</evidence>
<evidence type="ECO:0000313" key="5">
    <source>
        <dbReference type="EMBL" id="KAE8720717.1"/>
    </source>
</evidence>
<feature type="domain" description="Non-haem dioxygenase N-terminal" evidence="4">
    <location>
        <begin position="9"/>
        <end position="82"/>
    </location>
</feature>
<dbReference type="GO" id="GO:0046872">
    <property type="term" value="F:metal ion binding"/>
    <property type="evidence" value="ECO:0007669"/>
    <property type="project" value="UniProtKB-KW"/>
</dbReference>
<dbReference type="Proteomes" id="UP000436088">
    <property type="component" value="Unassembled WGS sequence"/>
</dbReference>
<evidence type="ECO:0008006" key="7">
    <source>
        <dbReference type="Google" id="ProtNLM"/>
    </source>
</evidence>
<dbReference type="InterPro" id="IPR050231">
    <property type="entry name" value="Iron_ascorbate_oxido_reductase"/>
</dbReference>
<accession>A0A6A3BXP4</accession>
<keyword evidence="1" id="KW-0479">Metal-binding</keyword>
<comment type="caution">
    <text evidence="5">The sequence shown here is derived from an EMBL/GenBank/DDBJ whole genome shotgun (WGS) entry which is preliminary data.</text>
</comment>
<dbReference type="SUPFAM" id="SSF51197">
    <property type="entry name" value="Clavaminate synthase-like"/>
    <property type="match status" value="1"/>
</dbReference>
<evidence type="ECO:0000259" key="4">
    <source>
        <dbReference type="Pfam" id="PF14226"/>
    </source>
</evidence>
<dbReference type="InterPro" id="IPR026992">
    <property type="entry name" value="DIOX_N"/>
</dbReference>
<dbReference type="InterPro" id="IPR044861">
    <property type="entry name" value="IPNS-like_FE2OG_OXY"/>
</dbReference>
<dbReference type="InterPro" id="IPR027443">
    <property type="entry name" value="IPNS-like_sf"/>
</dbReference>
<evidence type="ECO:0000313" key="6">
    <source>
        <dbReference type="Proteomes" id="UP000436088"/>
    </source>
</evidence>
<gene>
    <name evidence="5" type="ORF">F3Y22_tig00018568pilonHSYRG00039</name>
</gene>
<proteinExistence type="predicted"/>
<feature type="domain" description="Isopenicillin N synthase-like Fe(2+) 2OG dioxygenase" evidence="3">
    <location>
        <begin position="140"/>
        <end position="218"/>
    </location>
</feature>
<dbReference type="EMBL" id="VEPZ02000688">
    <property type="protein sequence ID" value="KAE8720717.1"/>
    <property type="molecule type" value="Genomic_DNA"/>
</dbReference>
<evidence type="ECO:0000256" key="2">
    <source>
        <dbReference type="ARBA" id="ARBA00023004"/>
    </source>
</evidence>
<dbReference type="AlphaFoldDB" id="A0A6A3BXP4"/>
<organism evidence="5 6">
    <name type="scientific">Hibiscus syriacus</name>
    <name type="common">Rose of Sharon</name>
    <dbReference type="NCBI Taxonomy" id="106335"/>
    <lineage>
        <taxon>Eukaryota</taxon>
        <taxon>Viridiplantae</taxon>
        <taxon>Streptophyta</taxon>
        <taxon>Embryophyta</taxon>
        <taxon>Tracheophyta</taxon>
        <taxon>Spermatophyta</taxon>
        <taxon>Magnoliopsida</taxon>
        <taxon>eudicotyledons</taxon>
        <taxon>Gunneridae</taxon>
        <taxon>Pentapetalae</taxon>
        <taxon>rosids</taxon>
        <taxon>malvids</taxon>
        <taxon>Malvales</taxon>
        <taxon>Malvaceae</taxon>
        <taxon>Malvoideae</taxon>
        <taxon>Hibiscus</taxon>
    </lineage>
</organism>
<dbReference type="PANTHER" id="PTHR47990">
    <property type="entry name" value="2-OXOGLUTARATE (2OG) AND FE(II)-DEPENDENT OXYGENASE SUPERFAMILY PROTEIN-RELATED"/>
    <property type="match status" value="1"/>
</dbReference>